<keyword evidence="1" id="KW-0812">Transmembrane</keyword>
<keyword evidence="1" id="KW-1133">Transmembrane helix</keyword>
<feature type="transmembrane region" description="Helical" evidence="1">
    <location>
        <begin position="76"/>
        <end position="96"/>
    </location>
</feature>
<dbReference type="Proteomes" id="UP000887013">
    <property type="component" value="Unassembled WGS sequence"/>
</dbReference>
<evidence type="ECO:0008006" key="4">
    <source>
        <dbReference type="Google" id="ProtNLM"/>
    </source>
</evidence>
<gene>
    <name evidence="2" type="primary">AVEN_126155_1</name>
    <name evidence="2" type="ORF">NPIL_247121</name>
</gene>
<dbReference type="AlphaFoldDB" id="A0A8X6PH17"/>
<evidence type="ECO:0000313" key="2">
    <source>
        <dbReference type="EMBL" id="GFT70368.1"/>
    </source>
</evidence>
<accession>A0A8X6PH17</accession>
<dbReference type="OrthoDB" id="10420873at2759"/>
<keyword evidence="1" id="KW-0472">Membrane</keyword>
<feature type="transmembrane region" description="Helical" evidence="1">
    <location>
        <begin position="134"/>
        <end position="158"/>
    </location>
</feature>
<organism evidence="2 3">
    <name type="scientific">Nephila pilipes</name>
    <name type="common">Giant wood spider</name>
    <name type="synonym">Nephila maculata</name>
    <dbReference type="NCBI Taxonomy" id="299642"/>
    <lineage>
        <taxon>Eukaryota</taxon>
        <taxon>Metazoa</taxon>
        <taxon>Ecdysozoa</taxon>
        <taxon>Arthropoda</taxon>
        <taxon>Chelicerata</taxon>
        <taxon>Arachnida</taxon>
        <taxon>Araneae</taxon>
        <taxon>Araneomorphae</taxon>
        <taxon>Entelegynae</taxon>
        <taxon>Araneoidea</taxon>
        <taxon>Nephilidae</taxon>
        <taxon>Nephila</taxon>
    </lineage>
</organism>
<feature type="transmembrane region" description="Helical" evidence="1">
    <location>
        <begin position="12"/>
        <end position="35"/>
    </location>
</feature>
<dbReference type="EMBL" id="BMAW01020849">
    <property type="protein sequence ID" value="GFT70368.1"/>
    <property type="molecule type" value="Genomic_DNA"/>
</dbReference>
<feature type="transmembrane region" description="Helical" evidence="1">
    <location>
        <begin position="170"/>
        <end position="189"/>
    </location>
</feature>
<sequence length="267" mass="30987">MPSNSLKTTHVFMITSSLLVTCALPVFLSPLLTYLENGNIRLNKYFALQYHVQEEKYRTMVNLAGEYMYRTVRVQYPCLVALSICVLVYRYSVLLFRLNNGFKNIEFITVPESILKLRNDYNKIERKLHDLKDILSTSLFLILIICFCDLYVALSFALQKELMPFLLSELYCNAFSGTVVLFSLTIFGAKIPEYMMEIKTTVRFLRDKYEFGCAISRKEIRVLNRIIKKDIIYLTAGGFIDFKKNFLLTALGTMFTYGLLIISFNRS</sequence>
<evidence type="ECO:0000313" key="3">
    <source>
        <dbReference type="Proteomes" id="UP000887013"/>
    </source>
</evidence>
<feature type="transmembrane region" description="Helical" evidence="1">
    <location>
        <begin position="246"/>
        <end position="264"/>
    </location>
</feature>
<keyword evidence="3" id="KW-1185">Reference proteome</keyword>
<name>A0A8X6PH17_NEPPI</name>
<protein>
    <recommendedName>
        <fullName evidence="4">Gustatory receptor</fullName>
    </recommendedName>
</protein>
<proteinExistence type="predicted"/>
<reference evidence="2" key="1">
    <citation type="submission" date="2020-08" db="EMBL/GenBank/DDBJ databases">
        <title>Multicomponent nature underlies the extraordinary mechanical properties of spider dragline silk.</title>
        <authorList>
            <person name="Kono N."/>
            <person name="Nakamura H."/>
            <person name="Mori M."/>
            <person name="Yoshida Y."/>
            <person name="Ohtoshi R."/>
            <person name="Malay A.D."/>
            <person name="Moran D.A.P."/>
            <person name="Tomita M."/>
            <person name="Numata K."/>
            <person name="Arakawa K."/>
        </authorList>
    </citation>
    <scope>NUCLEOTIDE SEQUENCE</scope>
</reference>
<evidence type="ECO:0000256" key="1">
    <source>
        <dbReference type="SAM" id="Phobius"/>
    </source>
</evidence>
<comment type="caution">
    <text evidence="2">The sequence shown here is derived from an EMBL/GenBank/DDBJ whole genome shotgun (WGS) entry which is preliminary data.</text>
</comment>